<dbReference type="RefSeq" id="WP_053194892.1">
    <property type="nucleotide sequence ID" value="NZ_CP011409.1"/>
</dbReference>
<organism evidence="1 2">
    <name type="scientific">Herbaspirillum hiltneri N3</name>
    <dbReference type="NCBI Taxonomy" id="1262470"/>
    <lineage>
        <taxon>Bacteria</taxon>
        <taxon>Pseudomonadati</taxon>
        <taxon>Pseudomonadota</taxon>
        <taxon>Betaproteobacteria</taxon>
        <taxon>Burkholderiales</taxon>
        <taxon>Oxalobacteraceae</taxon>
        <taxon>Herbaspirillum</taxon>
    </lineage>
</organism>
<dbReference type="PANTHER" id="PTHR48100">
    <property type="entry name" value="BROAD-SPECIFICITY PHOSPHATASE YOR283W-RELATED"/>
    <property type="match status" value="1"/>
</dbReference>
<dbReference type="EMBL" id="CP011409">
    <property type="protein sequence ID" value="AKZ61413.1"/>
    <property type="molecule type" value="Genomic_DNA"/>
</dbReference>
<dbReference type="SUPFAM" id="SSF53254">
    <property type="entry name" value="Phosphoglycerate mutase-like"/>
    <property type="match status" value="1"/>
</dbReference>
<dbReference type="InterPro" id="IPR050275">
    <property type="entry name" value="PGM_Phosphatase"/>
</dbReference>
<dbReference type="Gene3D" id="3.40.50.1240">
    <property type="entry name" value="Phosphoglycerate mutase-like"/>
    <property type="match status" value="1"/>
</dbReference>
<gene>
    <name evidence="1" type="ORF">F506_00885</name>
</gene>
<dbReference type="PROSITE" id="PS00175">
    <property type="entry name" value="PG_MUTASE"/>
    <property type="match status" value="1"/>
</dbReference>
<evidence type="ECO:0000313" key="1">
    <source>
        <dbReference type="EMBL" id="AKZ61413.1"/>
    </source>
</evidence>
<accession>A0ABN4HTY6</accession>
<dbReference type="CDD" id="cd07067">
    <property type="entry name" value="HP_PGM_like"/>
    <property type="match status" value="1"/>
</dbReference>
<dbReference type="SMART" id="SM00855">
    <property type="entry name" value="PGAM"/>
    <property type="match status" value="1"/>
</dbReference>
<dbReference type="InterPro" id="IPR029033">
    <property type="entry name" value="His_PPase_superfam"/>
</dbReference>
<dbReference type="Pfam" id="PF00300">
    <property type="entry name" value="His_Phos_1"/>
    <property type="match status" value="1"/>
</dbReference>
<dbReference type="PANTHER" id="PTHR48100:SF62">
    <property type="entry name" value="GLUCOSYL-3-PHOSPHOGLYCERATE PHOSPHATASE"/>
    <property type="match status" value="1"/>
</dbReference>
<name>A0ABN4HTY6_9BURK</name>
<dbReference type="Proteomes" id="UP000063429">
    <property type="component" value="Chromosome"/>
</dbReference>
<dbReference type="InterPro" id="IPR001345">
    <property type="entry name" value="PG/BPGM_mutase_AS"/>
</dbReference>
<protein>
    <submittedName>
        <fullName evidence="1">Phosphoglycerate mutase</fullName>
    </submittedName>
</protein>
<keyword evidence="2" id="KW-1185">Reference proteome</keyword>
<evidence type="ECO:0000313" key="2">
    <source>
        <dbReference type="Proteomes" id="UP000063429"/>
    </source>
</evidence>
<reference evidence="2" key="1">
    <citation type="journal article" date="2015" name="Genome Announc.">
        <title>Complete Genome Sequence of Herbaspirillum hiltneri N3 (DSM 17495), Isolated from Surface-Sterilized Wheat Roots.</title>
        <authorList>
            <person name="Guizelini D."/>
            <person name="Saizaki P.M."/>
            <person name="Coimbra N.A."/>
            <person name="Weiss V.A."/>
            <person name="Faoro H."/>
            <person name="Sfeir M.Z."/>
            <person name="Baura V.A."/>
            <person name="Monteiro R.A."/>
            <person name="Chubatsu L.S."/>
            <person name="Souza E.M."/>
            <person name="Cruz L.M."/>
            <person name="Pedrosa F.O."/>
            <person name="Raittz R.T."/>
            <person name="Marchaukoski J.N."/>
            <person name="Steffens M.B."/>
        </authorList>
    </citation>
    <scope>NUCLEOTIDE SEQUENCE [LARGE SCALE GENOMIC DNA]</scope>
    <source>
        <strain evidence="2">N3</strain>
    </source>
</reference>
<sequence length="232" mass="25848">MIATPAKTSTTATAATTDILLIRHGETDWNVDKRLQGHIDIPLNAEGRRQAAALGRALGSEPLDAIYASDLQRARDTAQAVAALQGKDVHVDAALRERCYGGFEGLQHHDIAQRYPLDYAAWKAREPDARYPAGERIAETMREFSERTVGAVTRLIRHSNALQHRKIAIVTHGGVLECIYRWSRRTGFGHARDFDIFNAGINRMQWDGEHLHIAQWADVAHLSAGVLDEVDR</sequence>
<dbReference type="InterPro" id="IPR013078">
    <property type="entry name" value="His_Pase_superF_clade-1"/>
</dbReference>
<proteinExistence type="predicted"/>